<accession>A0A565B935</accession>
<dbReference type="InterPro" id="IPR036410">
    <property type="entry name" value="HSP_DnaJ_Cys-rich_dom_sf"/>
</dbReference>
<evidence type="ECO:0000256" key="3">
    <source>
        <dbReference type="ARBA" id="ARBA00022771"/>
    </source>
</evidence>
<evidence type="ECO:0000256" key="4">
    <source>
        <dbReference type="ARBA" id="ARBA00022833"/>
    </source>
</evidence>
<dbReference type="SUPFAM" id="SSF57938">
    <property type="entry name" value="DnaJ/Hsp40 cysteine-rich domain"/>
    <property type="match status" value="1"/>
</dbReference>
<keyword evidence="9" id="KW-1185">Reference proteome</keyword>
<dbReference type="EMBL" id="CABITT030000003">
    <property type="protein sequence ID" value="VVA98133.1"/>
    <property type="molecule type" value="Genomic_DNA"/>
</dbReference>
<evidence type="ECO:0000313" key="9">
    <source>
        <dbReference type="Proteomes" id="UP000489600"/>
    </source>
</evidence>
<dbReference type="Gene3D" id="2.60.260.20">
    <property type="entry name" value="Urease metallochaperone UreE, N-terminal domain"/>
    <property type="match status" value="2"/>
</dbReference>
<keyword evidence="4 6" id="KW-0862">Zinc</keyword>
<dbReference type="PROSITE" id="PS51188">
    <property type="entry name" value="ZF_CR"/>
    <property type="match status" value="1"/>
</dbReference>
<protein>
    <recommendedName>
        <fullName evidence="7">CR-type domain-containing protein</fullName>
    </recommendedName>
</protein>
<dbReference type="InterPro" id="IPR008971">
    <property type="entry name" value="HSP40/DnaJ_pept-bd"/>
</dbReference>
<evidence type="ECO:0000259" key="7">
    <source>
        <dbReference type="PROSITE" id="PS51188"/>
    </source>
</evidence>
<keyword evidence="2" id="KW-0677">Repeat</keyword>
<dbReference type="Proteomes" id="UP000489600">
    <property type="component" value="Unassembled WGS sequence"/>
</dbReference>
<dbReference type="SUPFAM" id="SSF49493">
    <property type="entry name" value="HSP40/DnaJ peptide-binding domain"/>
    <property type="match status" value="1"/>
</dbReference>
<sequence length="243" mass="26705">MGQNATIRNRYDLRLSFEESVFGVKREIEVSYLETCDGCGGTGAKSSDAVKQCSSCGGKGRVMESQRRPFGIMSQVSTCSKCGDDGKIITDKCRNCIGNGRLRLQSRKKLHVVVPPGATMRIQGEGTGESAVFDLFPDMYYYSGTCFLNKVSNFCSGRAGDLFIVLQVDEKRGIKREGLNLYSKVSIDFTDAILGDVTKVETVEGTMDLRIPPGTQPGDTVKLRRKGVFQTRIDHQSEETIAL</sequence>
<evidence type="ECO:0000256" key="1">
    <source>
        <dbReference type="ARBA" id="ARBA00022723"/>
    </source>
</evidence>
<dbReference type="Pfam" id="PF00684">
    <property type="entry name" value="DnaJ_CXXCXGXG"/>
    <property type="match status" value="1"/>
</dbReference>
<dbReference type="OrthoDB" id="10256793at2759"/>
<feature type="domain" description="CR-type" evidence="7">
    <location>
        <begin position="23"/>
        <end position="105"/>
    </location>
</feature>
<organism evidence="8 9">
    <name type="scientific">Arabis nemorensis</name>
    <dbReference type="NCBI Taxonomy" id="586526"/>
    <lineage>
        <taxon>Eukaryota</taxon>
        <taxon>Viridiplantae</taxon>
        <taxon>Streptophyta</taxon>
        <taxon>Embryophyta</taxon>
        <taxon>Tracheophyta</taxon>
        <taxon>Spermatophyta</taxon>
        <taxon>Magnoliopsida</taxon>
        <taxon>eudicotyledons</taxon>
        <taxon>Gunneridae</taxon>
        <taxon>Pentapetalae</taxon>
        <taxon>rosids</taxon>
        <taxon>malvids</taxon>
        <taxon>Brassicales</taxon>
        <taxon>Brassicaceae</taxon>
        <taxon>Arabideae</taxon>
        <taxon>Arabis</taxon>
    </lineage>
</organism>
<dbReference type="GO" id="GO:0042026">
    <property type="term" value="P:protein refolding"/>
    <property type="evidence" value="ECO:0007669"/>
    <property type="project" value="TreeGrafter"/>
</dbReference>
<keyword evidence="5" id="KW-0143">Chaperone</keyword>
<feature type="zinc finger region" description="CR-type" evidence="6">
    <location>
        <begin position="23"/>
        <end position="105"/>
    </location>
</feature>
<evidence type="ECO:0000256" key="2">
    <source>
        <dbReference type="ARBA" id="ARBA00022737"/>
    </source>
</evidence>
<dbReference type="FunFam" id="2.10.230.10:FF:000002">
    <property type="entry name" value="Molecular chaperone DnaJ"/>
    <property type="match status" value="1"/>
</dbReference>
<evidence type="ECO:0000313" key="8">
    <source>
        <dbReference type="EMBL" id="VVA98133.1"/>
    </source>
</evidence>
<proteinExistence type="predicted"/>
<dbReference type="Gene3D" id="2.10.230.10">
    <property type="entry name" value="Heat shock protein DnaJ, cysteine-rich domain"/>
    <property type="match status" value="1"/>
</dbReference>
<dbReference type="CDD" id="cd10747">
    <property type="entry name" value="DnaJ_C"/>
    <property type="match status" value="1"/>
</dbReference>
<dbReference type="Pfam" id="PF01556">
    <property type="entry name" value="DnaJ_C"/>
    <property type="match status" value="1"/>
</dbReference>
<dbReference type="GO" id="GO:0009535">
    <property type="term" value="C:chloroplast thylakoid membrane"/>
    <property type="evidence" value="ECO:0007669"/>
    <property type="project" value="TreeGrafter"/>
</dbReference>
<gene>
    <name evidence="8" type="ORF">ANE_LOCUS8578</name>
</gene>
<dbReference type="CDD" id="cd10719">
    <property type="entry name" value="DnaJ_zf"/>
    <property type="match status" value="1"/>
</dbReference>
<keyword evidence="3 6" id="KW-0863">Zinc-finger</keyword>
<dbReference type="GO" id="GO:0051082">
    <property type="term" value="F:unfolded protein binding"/>
    <property type="evidence" value="ECO:0007669"/>
    <property type="project" value="InterPro"/>
</dbReference>
<name>A0A565B935_9BRAS</name>
<dbReference type="GO" id="GO:0008270">
    <property type="term" value="F:zinc ion binding"/>
    <property type="evidence" value="ECO:0007669"/>
    <property type="project" value="UniProtKB-KW"/>
</dbReference>
<comment type="caution">
    <text evidence="8">The sequence shown here is derived from an EMBL/GenBank/DDBJ whole genome shotgun (WGS) entry which is preliminary data.</text>
</comment>
<dbReference type="PANTHER" id="PTHR43096:SF26">
    <property type="entry name" value="CR-TYPE DOMAIN-CONTAINING PROTEIN"/>
    <property type="match status" value="1"/>
</dbReference>
<dbReference type="GO" id="GO:0031072">
    <property type="term" value="F:heat shock protein binding"/>
    <property type="evidence" value="ECO:0007669"/>
    <property type="project" value="InterPro"/>
</dbReference>
<keyword evidence="1 6" id="KW-0479">Metal-binding</keyword>
<dbReference type="AlphaFoldDB" id="A0A565B935"/>
<evidence type="ECO:0000256" key="5">
    <source>
        <dbReference type="ARBA" id="ARBA00023186"/>
    </source>
</evidence>
<reference evidence="8" key="1">
    <citation type="submission" date="2019-07" db="EMBL/GenBank/DDBJ databases">
        <authorList>
            <person name="Dittberner H."/>
        </authorList>
    </citation>
    <scope>NUCLEOTIDE SEQUENCE [LARGE SCALE GENOMIC DNA]</scope>
</reference>
<dbReference type="PANTHER" id="PTHR43096">
    <property type="entry name" value="DNAJ HOMOLOG 1, MITOCHONDRIAL-RELATED"/>
    <property type="match status" value="1"/>
</dbReference>
<dbReference type="InterPro" id="IPR001305">
    <property type="entry name" value="HSP_DnaJ_Cys-rich_dom"/>
</dbReference>
<evidence type="ECO:0000256" key="6">
    <source>
        <dbReference type="PROSITE-ProRule" id="PRU00546"/>
    </source>
</evidence>
<dbReference type="InterPro" id="IPR002939">
    <property type="entry name" value="DnaJ_C"/>
</dbReference>